<organism evidence="17 18">
    <name type="scientific">Sutterella seckii</name>
    <dbReference type="NCBI Taxonomy" id="1944635"/>
    <lineage>
        <taxon>Bacteria</taxon>
        <taxon>Pseudomonadati</taxon>
        <taxon>Pseudomonadota</taxon>
        <taxon>Betaproteobacteria</taxon>
        <taxon>Burkholderiales</taxon>
        <taxon>Sutterellaceae</taxon>
        <taxon>Sutterella</taxon>
    </lineage>
</organism>
<evidence type="ECO:0000259" key="14">
    <source>
        <dbReference type="Pfam" id="PF11940"/>
    </source>
</evidence>
<dbReference type="InterPro" id="IPR038438">
    <property type="entry name" value="PepN_Ig-like_sf"/>
</dbReference>
<evidence type="ECO:0000256" key="2">
    <source>
        <dbReference type="ARBA" id="ARBA00001947"/>
    </source>
</evidence>
<dbReference type="EC" id="3.4.11.2" evidence="4 12"/>
<dbReference type="RefSeq" id="WP_152157371.1">
    <property type="nucleotide sequence ID" value="NZ_WEHX01000002.1"/>
</dbReference>
<dbReference type="InterPro" id="IPR024601">
    <property type="entry name" value="Peptidase_M1_pepN_C"/>
</dbReference>
<evidence type="ECO:0000256" key="10">
    <source>
        <dbReference type="ARBA" id="ARBA00022833"/>
    </source>
</evidence>
<dbReference type="Pfam" id="PF11940">
    <property type="entry name" value="DUF3458"/>
    <property type="match status" value="1"/>
</dbReference>
<dbReference type="SUPFAM" id="SSF63737">
    <property type="entry name" value="Leukotriene A4 hydrolase N-terminal domain"/>
    <property type="match status" value="1"/>
</dbReference>
<comment type="catalytic activity">
    <reaction evidence="1">
        <text>Release of an N-terminal amino acid, Xaa-|-Yaa- from a peptide, amide or arylamide. Xaa is preferably Ala, but may be most amino acids including Pro (slow action). When a terminal hydrophobic residue is followed by a prolyl residue, the two may be released as an intact Xaa-Pro dipeptide.</text>
        <dbReference type="EC" id="3.4.11.2"/>
    </reaction>
</comment>
<keyword evidence="10" id="KW-0862">Zinc</keyword>
<dbReference type="Pfam" id="PF01433">
    <property type="entry name" value="Peptidase_M1"/>
    <property type="match status" value="1"/>
</dbReference>
<dbReference type="InterPro" id="IPR001930">
    <property type="entry name" value="Peptidase_M1"/>
</dbReference>
<evidence type="ECO:0000259" key="16">
    <source>
        <dbReference type="Pfam" id="PF17900"/>
    </source>
</evidence>
<dbReference type="SUPFAM" id="SSF55486">
    <property type="entry name" value="Metalloproteases ('zincins'), catalytic domain"/>
    <property type="match status" value="1"/>
</dbReference>
<dbReference type="GO" id="GO:0006508">
    <property type="term" value="P:proteolysis"/>
    <property type="evidence" value="ECO:0007669"/>
    <property type="project" value="UniProtKB-UniRule"/>
</dbReference>
<dbReference type="InterPro" id="IPR035414">
    <property type="entry name" value="Peptidase_M1_pepN_Ig-like"/>
</dbReference>
<reference evidence="17 18" key="1">
    <citation type="submission" date="2019-10" db="EMBL/GenBank/DDBJ databases">
        <title>Genome diversity of Sutterella seckii.</title>
        <authorList>
            <person name="Chaplin A.V."/>
            <person name="Sokolova S.R."/>
            <person name="Mosin K.A."/>
            <person name="Ivanova E.L."/>
            <person name="Kochetkova T.O."/>
            <person name="Goltsov A.Y."/>
            <person name="Trofimov D.Y."/>
            <person name="Efimov B.A."/>
        </authorList>
    </citation>
    <scope>NUCLEOTIDE SEQUENCE [LARGE SCALE GENOMIC DNA]</scope>
    <source>
        <strain evidence="17 18">ASD393</strain>
    </source>
</reference>
<evidence type="ECO:0000256" key="3">
    <source>
        <dbReference type="ARBA" id="ARBA00010136"/>
    </source>
</evidence>
<sequence length="890" mass="99625">MAKTIYRGDYRAPTHLIDTIRLEFDLNAEETLVKSTLEVRPNPECTEKDPPLFLNGEDISLRSVSLDGRELKDGEYKVEGSGLTIPGIKSAQKLEIVNTFSPRANTALSGIYASGVNLMSQCEAQGFRRITFFEDRPDVLARYTIVIRGSTEDFPVMLSNGNLTEDRMLEDGRREVTYVDPFPKPCYLFALVAGKLVSRASKFSLKDGRTVDLSVWVDPQDLDKTEHTLESLKRAIRWDEERWGLELDLNDFKIVATNDFNFGAMENKGLNIFNSRCALANPKVATDSDYLRIEGVVGHEYFHNWTGDRVTLRDWFQLTLKEGLTVFRDQEFSADMLGEPSARAVQRIRDVSVLRAAQFMEDAGPMAHPIRPESYQNINNFYTSTVYEKGAEVIRMLQTLLGRETFRKGFDLYIAKNDGHAVTCEAFINAMAEASGRDLTEFANWYSQAGTPRVTVRRHWDEVNHRLTLNVRQSTPPTPGQSVKKPFLIPFPVAFLNSRGEEMPVQLADEDEAPAAGTRMFELTDETTEFVFGGLEEQPVVSLNRGFAAPIILDAGLSQEELAFLAANDPDPFNRWDAMNRLLIDAVHAQTRARLLKTPEDVSPLVISAASKILRDENLSPAFKAVALTMPGEKLVAEEDPLIDPHAVHAGWIAVRQAIGEKNISAFLETAQANIVEGPYEPTPEKAGKRALRNLALGYAHAAGSPRAAIMIKDQFMTANNLTDKLAALHMMANSQTPAKQDMEVDALKAWYHEPLLINKWLTIQATAPSFPGEARVLERVRELTRCPFFSLKNPNNVYALLLGYFQQNPSEFHLADGSGYAFWAEMVLELNRINPQVAARVARSLDNWRRYTPALAEKMHAALESVEAKRSELSPNVAEIIEKALGNPL</sequence>
<feature type="domain" description="Peptidase M1 alanyl aminopeptidase Ig-like fold" evidence="14">
    <location>
        <begin position="450"/>
        <end position="554"/>
    </location>
</feature>
<evidence type="ECO:0000313" key="17">
    <source>
        <dbReference type="EMBL" id="KAB7663100.1"/>
    </source>
</evidence>
<dbReference type="InterPro" id="IPR045357">
    <property type="entry name" value="Aminopeptidase_N-like_N"/>
</dbReference>
<evidence type="ECO:0000256" key="12">
    <source>
        <dbReference type="NCBIfam" id="TIGR02414"/>
    </source>
</evidence>
<dbReference type="Gene3D" id="3.30.2010.30">
    <property type="match status" value="1"/>
</dbReference>
<dbReference type="FunFam" id="3.30.2010.30:FF:000002">
    <property type="entry name" value="Putative aminopeptidase N"/>
    <property type="match status" value="1"/>
</dbReference>
<evidence type="ECO:0000313" key="18">
    <source>
        <dbReference type="Proteomes" id="UP000430564"/>
    </source>
</evidence>
<evidence type="ECO:0000256" key="9">
    <source>
        <dbReference type="ARBA" id="ARBA00022801"/>
    </source>
</evidence>
<keyword evidence="6 17" id="KW-0031">Aminopeptidase</keyword>
<dbReference type="GO" id="GO:0008270">
    <property type="term" value="F:zinc ion binding"/>
    <property type="evidence" value="ECO:0007669"/>
    <property type="project" value="InterPro"/>
</dbReference>
<dbReference type="CDD" id="cd09600">
    <property type="entry name" value="M1_APN"/>
    <property type="match status" value="1"/>
</dbReference>
<comment type="similarity">
    <text evidence="3">Belongs to the peptidase M1 family.</text>
</comment>
<feature type="domain" description="Peptidase M1 alanyl aminopeptidase C-terminal" evidence="15">
    <location>
        <begin position="559"/>
        <end position="886"/>
    </location>
</feature>
<dbReference type="NCBIfam" id="TIGR02414">
    <property type="entry name" value="pepN_proteo"/>
    <property type="match status" value="1"/>
</dbReference>
<dbReference type="Proteomes" id="UP000430564">
    <property type="component" value="Unassembled WGS sequence"/>
</dbReference>
<protein>
    <recommendedName>
        <fullName evidence="5 12">Aminopeptidase N</fullName>
        <ecNumber evidence="4 12">3.4.11.2</ecNumber>
    </recommendedName>
</protein>
<dbReference type="InterPro" id="IPR014782">
    <property type="entry name" value="Peptidase_M1_dom"/>
</dbReference>
<dbReference type="PANTHER" id="PTHR46322">
    <property type="entry name" value="PUROMYCIN-SENSITIVE AMINOPEPTIDASE"/>
    <property type="match status" value="1"/>
</dbReference>
<evidence type="ECO:0000256" key="1">
    <source>
        <dbReference type="ARBA" id="ARBA00000098"/>
    </source>
</evidence>
<dbReference type="Gene3D" id="2.60.40.1840">
    <property type="match status" value="1"/>
</dbReference>
<evidence type="ECO:0000259" key="13">
    <source>
        <dbReference type="Pfam" id="PF01433"/>
    </source>
</evidence>
<keyword evidence="7" id="KW-0645">Protease</keyword>
<feature type="domain" description="Peptidase M1 membrane alanine aminopeptidase" evidence="13">
    <location>
        <begin position="228"/>
        <end position="444"/>
    </location>
</feature>
<keyword evidence="11" id="KW-0482">Metalloprotease</keyword>
<dbReference type="PRINTS" id="PR00756">
    <property type="entry name" value="ALADIPTASE"/>
</dbReference>
<dbReference type="InterPro" id="IPR027268">
    <property type="entry name" value="Peptidase_M4/M1_CTD_sf"/>
</dbReference>
<dbReference type="Pfam" id="PF17432">
    <property type="entry name" value="DUF3458_C"/>
    <property type="match status" value="1"/>
</dbReference>
<dbReference type="Gene3D" id="2.60.40.1730">
    <property type="entry name" value="tricorn interacting facor f3 domain"/>
    <property type="match status" value="1"/>
</dbReference>
<feature type="domain" description="Aminopeptidase N-like N-terminal" evidence="16">
    <location>
        <begin position="22"/>
        <end position="188"/>
    </location>
</feature>
<gene>
    <name evidence="17" type="primary">pepN</name>
    <name evidence="17" type="ORF">GBM95_00940</name>
</gene>
<evidence type="ECO:0000256" key="7">
    <source>
        <dbReference type="ARBA" id="ARBA00022670"/>
    </source>
</evidence>
<dbReference type="OrthoDB" id="100605at2"/>
<evidence type="ECO:0000256" key="4">
    <source>
        <dbReference type="ARBA" id="ARBA00012564"/>
    </source>
</evidence>
<accession>A0A6I1EZF3</accession>
<dbReference type="EMBL" id="WEHX01000002">
    <property type="protein sequence ID" value="KAB7663100.1"/>
    <property type="molecule type" value="Genomic_DNA"/>
</dbReference>
<dbReference type="Gene3D" id="1.25.50.10">
    <property type="entry name" value="Peptidase M1, alanyl aminopeptidase, C-terminal domain"/>
    <property type="match status" value="1"/>
</dbReference>
<dbReference type="InterPro" id="IPR012779">
    <property type="entry name" value="Peptidase_M1_pepN"/>
</dbReference>
<keyword evidence="8" id="KW-0479">Metal-binding</keyword>
<comment type="caution">
    <text evidence="17">The sequence shown here is derived from an EMBL/GenBank/DDBJ whole genome shotgun (WGS) entry which is preliminary data.</text>
</comment>
<dbReference type="Pfam" id="PF17900">
    <property type="entry name" value="Peptidase_M1_N"/>
    <property type="match status" value="1"/>
</dbReference>
<dbReference type="GO" id="GO:0008237">
    <property type="term" value="F:metallopeptidase activity"/>
    <property type="evidence" value="ECO:0007669"/>
    <property type="project" value="UniProtKB-UniRule"/>
</dbReference>
<evidence type="ECO:0000256" key="5">
    <source>
        <dbReference type="ARBA" id="ARBA00015611"/>
    </source>
</evidence>
<dbReference type="PANTHER" id="PTHR46322:SF1">
    <property type="entry name" value="PUROMYCIN-SENSITIVE AMINOPEPTIDASE"/>
    <property type="match status" value="1"/>
</dbReference>
<dbReference type="AlphaFoldDB" id="A0A6I1EZF3"/>
<dbReference type="GO" id="GO:0016285">
    <property type="term" value="F:alanyl aminopeptidase activity"/>
    <property type="evidence" value="ECO:0007669"/>
    <property type="project" value="UniProtKB-EC"/>
</dbReference>
<name>A0A6I1EZF3_9BURK</name>
<evidence type="ECO:0000259" key="15">
    <source>
        <dbReference type="Pfam" id="PF17432"/>
    </source>
</evidence>
<evidence type="ECO:0000256" key="11">
    <source>
        <dbReference type="ARBA" id="ARBA00023049"/>
    </source>
</evidence>
<dbReference type="InterPro" id="IPR037144">
    <property type="entry name" value="Peptidase_M1_pepN_C_sf"/>
</dbReference>
<proteinExistence type="inferred from homology"/>
<evidence type="ECO:0000256" key="6">
    <source>
        <dbReference type="ARBA" id="ARBA00022438"/>
    </source>
</evidence>
<evidence type="ECO:0000256" key="8">
    <source>
        <dbReference type="ARBA" id="ARBA00022723"/>
    </source>
</evidence>
<dbReference type="Gene3D" id="1.10.390.10">
    <property type="entry name" value="Neutral Protease Domain 2"/>
    <property type="match status" value="1"/>
</dbReference>
<dbReference type="InterPro" id="IPR042097">
    <property type="entry name" value="Aminopeptidase_N-like_N_sf"/>
</dbReference>
<comment type="cofactor">
    <cofactor evidence="2">
        <name>Zn(2+)</name>
        <dbReference type="ChEBI" id="CHEBI:29105"/>
    </cofactor>
</comment>
<keyword evidence="9 17" id="KW-0378">Hydrolase</keyword>